<dbReference type="EMBL" id="QEWW01000010">
    <property type="protein sequence ID" value="PWD83594.1"/>
    <property type="molecule type" value="Genomic_DNA"/>
</dbReference>
<dbReference type="Proteomes" id="UP000245059">
    <property type="component" value="Unassembled WGS sequence"/>
</dbReference>
<accession>A0A2U2AKU6</accession>
<evidence type="ECO:0000313" key="4">
    <source>
        <dbReference type="Proteomes" id="UP000245059"/>
    </source>
</evidence>
<dbReference type="RefSeq" id="WP_109202247.1">
    <property type="nucleotide sequence ID" value="NZ_QEWS01000009.1"/>
</dbReference>
<feature type="transmembrane region" description="Helical" evidence="1">
    <location>
        <begin position="203"/>
        <end position="225"/>
    </location>
</feature>
<proteinExistence type="predicted"/>
<protein>
    <submittedName>
        <fullName evidence="2">Uncharacterized protein</fullName>
    </submittedName>
</protein>
<dbReference type="AlphaFoldDB" id="A0A2U2AKU6"/>
<feature type="transmembrane region" description="Helical" evidence="1">
    <location>
        <begin position="245"/>
        <end position="262"/>
    </location>
</feature>
<reference evidence="2" key="1">
    <citation type="journal article" date="2018" name="Genome Announc.">
        <title>Ignatzschineria cameli sp. nov., isolated from necrotic foot tissue of dromedaries (Camelus dromedarius) and associated maggots (Wohlfahrtia species) in Dubai.</title>
        <authorList>
            <person name="Tsang C.C."/>
            <person name="Tang J.Y."/>
            <person name="Fong J.Y."/>
            <person name="Kinne J."/>
            <person name="Lee H.H."/>
            <person name="Joseph M."/>
            <person name="Jose S."/>
            <person name="Schuster R.K."/>
            <person name="Tang Y."/>
            <person name="Sivakumar S."/>
            <person name="Chen J.H."/>
            <person name="Teng J.L."/>
            <person name="Lau S.K."/>
            <person name="Wernery U."/>
            <person name="Woo P.C."/>
        </authorList>
    </citation>
    <scope>NUCLEOTIDE SEQUENCE</scope>
    <source>
        <strain evidence="2">UAE-HKU57</strain>
        <strain evidence="3">UAE-HKU58</strain>
    </source>
</reference>
<keyword evidence="5" id="KW-1185">Reference proteome</keyword>
<reference evidence="4 5" key="2">
    <citation type="submission" date="2018-05" db="EMBL/GenBank/DDBJ databases">
        <title>Ignatzschineria dubaiensis sp. nov., isolated from necrotic foot tissues of dromedaries (Camelus dromedarius) and associated maggots in Dubai, United Arab Emirates.</title>
        <authorList>
            <person name="Tsang C.C."/>
            <person name="Tang J.Y.M."/>
            <person name="Fong J.Y.H."/>
            <person name="Kinne J."/>
            <person name="Lee H.H."/>
            <person name="Joseph M."/>
            <person name="Jose S."/>
            <person name="Schuster R.K."/>
            <person name="Tang Y."/>
            <person name="Sivakumar S."/>
            <person name="Chen J.H.K."/>
            <person name="Teng J.L.L."/>
            <person name="Lau S.K.P."/>
            <person name="Wernery U."/>
            <person name="Woo P.C.Y."/>
        </authorList>
    </citation>
    <scope>NUCLEOTIDE SEQUENCE [LARGE SCALE GENOMIC DNA]</scope>
    <source>
        <strain evidence="4">UAE-HKU57</strain>
        <strain evidence="5">UAE-HKU58</strain>
    </source>
</reference>
<evidence type="ECO:0000313" key="3">
    <source>
        <dbReference type="EMBL" id="PWD90073.1"/>
    </source>
</evidence>
<keyword evidence="1" id="KW-0472">Membrane</keyword>
<keyword evidence="1" id="KW-0812">Transmembrane</keyword>
<evidence type="ECO:0000256" key="1">
    <source>
        <dbReference type="SAM" id="Phobius"/>
    </source>
</evidence>
<dbReference type="Proteomes" id="UP000245217">
    <property type="component" value="Unassembled WGS sequence"/>
</dbReference>
<dbReference type="OrthoDB" id="9954714at2"/>
<name>A0A2U2AKU6_9GAMM</name>
<dbReference type="EMBL" id="QEWV01000011">
    <property type="protein sequence ID" value="PWD90073.1"/>
    <property type="molecule type" value="Genomic_DNA"/>
</dbReference>
<sequence>MKALKNVLELKKNLEQLKSRIKGLIAGHAGENSKLSKLDSESMLALKAAANSALEIIDAMDSLEGQDYSSLYLNIKFAEKMLEDLTYSLNSRAVYRDGKMLRLSEEAGAILVPQLISGLVACLNNAKMDCFFFNGGFLGKSPSEYNKFIDIIDTVENFESEITDKKKEADILLKRMELTEKAVLRVGLAVAFKQRVSRLFWRILGLDFFNYITLFSVFILTIGIIIDLESIGFLSFFQLKNIGMYERFLVIVPLLFISWFISKRSQFLYQIKEEYSYKQTSALAYEAYKNEAEKDEYMLNKLLEVTIDNLGRSPLEQFDKNSDHAPYTQLIREFRKKD</sequence>
<evidence type="ECO:0000313" key="2">
    <source>
        <dbReference type="EMBL" id="PWD83594.1"/>
    </source>
</evidence>
<gene>
    <name evidence="2" type="ORF">DC077_09600</name>
    <name evidence="3" type="ORF">DC078_09200</name>
</gene>
<organism evidence="2 4">
    <name type="scientific">Ignatzschineria cameli</name>
    <dbReference type="NCBI Taxonomy" id="2182793"/>
    <lineage>
        <taxon>Bacteria</taxon>
        <taxon>Pseudomonadati</taxon>
        <taxon>Pseudomonadota</taxon>
        <taxon>Gammaproteobacteria</taxon>
        <taxon>Cardiobacteriales</taxon>
        <taxon>Ignatzschineriaceae</taxon>
        <taxon>Ignatzschineria</taxon>
    </lineage>
</organism>
<evidence type="ECO:0000313" key="5">
    <source>
        <dbReference type="Proteomes" id="UP000245217"/>
    </source>
</evidence>
<comment type="caution">
    <text evidence="2">The sequence shown here is derived from an EMBL/GenBank/DDBJ whole genome shotgun (WGS) entry which is preliminary data.</text>
</comment>
<keyword evidence="1" id="KW-1133">Transmembrane helix</keyword>